<dbReference type="RefSeq" id="WP_014797041.1">
    <property type="nucleotide sequence ID" value="NC_018018.1"/>
</dbReference>
<dbReference type="STRING" id="880071.Fleli_1146"/>
<dbReference type="Proteomes" id="UP000006054">
    <property type="component" value="Chromosome"/>
</dbReference>
<reference evidence="2" key="1">
    <citation type="submission" date="2012-06" db="EMBL/GenBank/DDBJ databases">
        <title>The complete genome of Flexibacter litoralis DSM 6794.</title>
        <authorList>
            <person name="Lucas S."/>
            <person name="Copeland A."/>
            <person name="Lapidus A."/>
            <person name="Glavina del Rio T."/>
            <person name="Dalin E."/>
            <person name="Tice H."/>
            <person name="Bruce D."/>
            <person name="Goodwin L."/>
            <person name="Pitluck S."/>
            <person name="Peters L."/>
            <person name="Ovchinnikova G."/>
            <person name="Lu M."/>
            <person name="Kyrpides N."/>
            <person name="Mavromatis K."/>
            <person name="Ivanova N."/>
            <person name="Brettin T."/>
            <person name="Detter J.C."/>
            <person name="Han C."/>
            <person name="Larimer F."/>
            <person name="Land M."/>
            <person name="Hauser L."/>
            <person name="Markowitz V."/>
            <person name="Cheng J.-F."/>
            <person name="Hugenholtz P."/>
            <person name="Woyke T."/>
            <person name="Wu D."/>
            <person name="Spring S."/>
            <person name="Lang E."/>
            <person name="Kopitz M."/>
            <person name="Brambilla E."/>
            <person name="Klenk H.-P."/>
            <person name="Eisen J.A."/>
        </authorList>
    </citation>
    <scope>NUCLEOTIDE SEQUENCE [LARGE SCALE GENOMIC DNA]</scope>
    <source>
        <strain evidence="2">ATCC 23117 / DSM 6794 / NBRC 15988 / NCIMB 1366 / Sio-4</strain>
    </source>
</reference>
<protein>
    <submittedName>
        <fullName evidence="1">Uncharacterized protein</fullName>
    </submittedName>
</protein>
<name>I4AHZ9_BERLS</name>
<organism evidence="1 2">
    <name type="scientific">Bernardetia litoralis (strain ATCC 23117 / DSM 6794 / NBRC 15988 / NCIMB 1366 / Fx l1 / Sio-4)</name>
    <name type="common">Flexibacter litoralis</name>
    <dbReference type="NCBI Taxonomy" id="880071"/>
    <lineage>
        <taxon>Bacteria</taxon>
        <taxon>Pseudomonadati</taxon>
        <taxon>Bacteroidota</taxon>
        <taxon>Cytophagia</taxon>
        <taxon>Cytophagales</taxon>
        <taxon>Bernardetiaceae</taxon>
        <taxon>Bernardetia</taxon>
    </lineage>
</organism>
<proteinExistence type="predicted"/>
<accession>I4AHZ9</accession>
<evidence type="ECO:0000313" key="2">
    <source>
        <dbReference type="Proteomes" id="UP000006054"/>
    </source>
</evidence>
<gene>
    <name evidence="1" type="ordered locus">Fleli_1146</name>
</gene>
<dbReference type="Pfam" id="PF22396">
    <property type="entry name" value="DUF6976"/>
    <property type="match status" value="1"/>
</dbReference>
<dbReference type="InterPro" id="IPR054249">
    <property type="entry name" value="DUF6976"/>
</dbReference>
<dbReference type="AlphaFoldDB" id="I4AHZ9"/>
<sequence>MNNSKQTHELLDINTVSQLIKDEKVLVLSGDEKVLAQLPKGNWVGATTPYFYLEEQNGRMDKEHVFVSDFTDIITDFKISNYDEPALKNVCINGYENGFNFLVLPALCPIHLSFSLHVSTYENLYTNPLIGIIAGAELSEFVKNHESKVFNGQTGEVFTHEAVVLHAQLSQNKVARLEIVNVFEADSTMSIEVEQDGFIFEEALVNGENVNLYEYIKENNIDISYPLVTEYEGAILNVSFQRLDDEKKQVVFYAPLFKDRKYSTTKSFDNYAKEFELKARESVKKEQNIIYNCNCILNYVYGKLDQRSIGFSGATTFGEIAYYLTNQTFTYLAIDESA</sequence>
<dbReference type="EMBL" id="CP003345">
    <property type="protein sequence ID" value="AFM03584.1"/>
    <property type="molecule type" value="Genomic_DNA"/>
</dbReference>
<keyword evidence="2" id="KW-1185">Reference proteome</keyword>
<evidence type="ECO:0000313" key="1">
    <source>
        <dbReference type="EMBL" id="AFM03584.1"/>
    </source>
</evidence>
<dbReference type="HOGENOM" id="CLU_854985_0_0_10"/>
<dbReference type="KEGG" id="fli:Fleli_1146"/>
<dbReference type="PATRIC" id="fig|880071.3.peg.1118"/>
<dbReference type="eggNOG" id="ENOG502Z7SH">
    <property type="taxonomic scope" value="Bacteria"/>
</dbReference>
<dbReference type="OrthoDB" id="5622143at2"/>